<name>A0A0W0TV77_LEGER</name>
<evidence type="ECO:0000313" key="2">
    <source>
        <dbReference type="Proteomes" id="UP000054773"/>
    </source>
</evidence>
<dbReference type="Proteomes" id="UP000054773">
    <property type="component" value="Unassembled WGS sequence"/>
</dbReference>
<keyword evidence="2" id="KW-1185">Reference proteome</keyword>
<dbReference type="PATRIC" id="fig|448.7.peg.277"/>
<dbReference type="AlphaFoldDB" id="A0A0W0TV77"/>
<organism evidence="1 2">
    <name type="scientific">Legionella erythra</name>
    <dbReference type="NCBI Taxonomy" id="448"/>
    <lineage>
        <taxon>Bacteria</taxon>
        <taxon>Pseudomonadati</taxon>
        <taxon>Pseudomonadota</taxon>
        <taxon>Gammaproteobacteria</taxon>
        <taxon>Legionellales</taxon>
        <taxon>Legionellaceae</taxon>
        <taxon>Legionella</taxon>
    </lineage>
</organism>
<gene>
    <name evidence="1" type="primary">dhlC</name>
    <name evidence="1" type="ORF">Lery_0266</name>
</gene>
<comment type="caution">
    <text evidence="1">The sequence shown here is derived from an EMBL/GenBank/DDBJ whole genome shotgun (WGS) entry which is preliminary data.</text>
</comment>
<dbReference type="OrthoDB" id="5643815at2"/>
<protein>
    <submittedName>
        <fullName evidence="1">Symporter</fullName>
    </submittedName>
</protein>
<reference evidence="1 2" key="1">
    <citation type="submission" date="2015-11" db="EMBL/GenBank/DDBJ databases">
        <title>Genomic analysis of 38 Legionella species identifies large and diverse effector repertoires.</title>
        <authorList>
            <person name="Burstein D."/>
            <person name="Amaro F."/>
            <person name="Zusman T."/>
            <person name="Lifshitz Z."/>
            <person name="Cohen O."/>
            <person name="Gilbert J.A."/>
            <person name="Pupko T."/>
            <person name="Shuman H.A."/>
            <person name="Segal G."/>
        </authorList>
    </citation>
    <scope>NUCLEOTIDE SEQUENCE [LARGE SCALE GENOMIC DNA]</scope>
    <source>
        <strain evidence="1 2">SE-32A-C8</strain>
    </source>
</reference>
<proteinExistence type="predicted"/>
<evidence type="ECO:0000313" key="1">
    <source>
        <dbReference type="EMBL" id="KTC99365.1"/>
    </source>
</evidence>
<dbReference type="EMBL" id="LNYA01000003">
    <property type="protein sequence ID" value="KTC99365.1"/>
    <property type="molecule type" value="Genomic_DNA"/>
</dbReference>
<accession>A0A0W0TV77</accession>
<sequence>MKESAAIFLAKIEKILPKKSDPLLIKKILIELKLDNLDIKDKEFAEFIAKAHIDKIDLTKLTLHLKEALLANEPLCQLLAFIEEKGLIADADLDAIASTLELQLNMLLLFEAMLVTMANSKHFAKEVYDHLVKLSGNRFPGNPLADFIFGVPYNATLFERKMVSIKPVMLTVLFHRSMGEKKETQEDLDDFIRENGLSGSNAWIETTEPHVVSGKTVPVMGLNILEAAWEDATGHARDNGGKENAESAIGLIQIMEQQQYANQITRKHGFYHYF</sequence>
<dbReference type="RefSeq" id="WP_058525445.1">
    <property type="nucleotide sequence ID" value="NZ_CAAAHY010000001.1"/>
</dbReference>